<gene>
    <name evidence="2" type="ORF">PoB_004242300</name>
</gene>
<evidence type="ECO:0000256" key="1">
    <source>
        <dbReference type="SAM" id="MobiDB-lite"/>
    </source>
</evidence>
<protein>
    <submittedName>
        <fullName evidence="2">Uncharacterized protein</fullName>
    </submittedName>
</protein>
<dbReference type="Proteomes" id="UP000735302">
    <property type="component" value="Unassembled WGS sequence"/>
</dbReference>
<evidence type="ECO:0000313" key="2">
    <source>
        <dbReference type="EMBL" id="GFO15918.1"/>
    </source>
</evidence>
<reference evidence="2 3" key="1">
    <citation type="journal article" date="2021" name="Elife">
        <title>Chloroplast acquisition without the gene transfer in kleptoplastic sea slugs, Plakobranchus ocellatus.</title>
        <authorList>
            <person name="Maeda T."/>
            <person name="Takahashi S."/>
            <person name="Yoshida T."/>
            <person name="Shimamura S."/>
            <person name="Takaki Y."/>
            <person name="Nagai Y."/>
            <person name="Toyoda A."/>
            <person name="Suzuki Y."/>
            <person name="Arimoto A."/>
            <person name="Ishii H."/>
            <person name="Satoh N."/>
            <person name="Nishiyama T."/>
            <person name="Hasebe M."/>
            <person name="Maruyama T."/>
            <person name="Minagawa J."/>
            <person name="Obokata J."/>
            <person name="Shigenobu S."/>
        </authorList>
    </citation>
    <scope>NUCLEOTIDE SEQUENCE [LARGE SCALE GENOMIC DNA]</scope>
</reference>
<proteinExistence type="predicted"/>
<name>A0AAV4B9V2_9GAST</name>
<evidence type="ECO:0000313" key="3">
    <source>
        <dbReference type="Proteomes" id="UP000735302"/>
    </source>
</evidence>
<feature type="compositionally biased region" description="Basic and acidic residues" evidence="1">
    <location>
        <begin position="78"/>
        <end position="90"/>
    </location>
</feature>
<feature type="region of interest" description="Disordered" evidence="1">
    <location>
        <begin position="59"/>
        <end position="128"/>
    </location>
</feature>
<comment type="caution">
    <text evidence="2">The sequence shown here is derived from an EMBL/GenBank/DDBJ whole genome shotgun (WGS) entry which is preliminary data.</text>
</comment>
<accession>A0AAV4B9V2</accession>
<organism evidence="2 3">
    <name type="scientific">Plakobranchus ocellatus</name>
    <dbReference type="NCBI Taxonomy" id="259542"/>
    <lineage>
        <taxon>Eukaryota</taxon>
        <taxon>Metazoa</taxon>
        <taxon>Spiralia</taxon>
        <taxon>Lophotrochozoa</taxon>
        <taxon>Mollusca</taxon>
        <taxon>Gastropoda</taxon>
        <taxon>Heterobranchia</taxon>
        <taxon>Euthyneura</taxon>
        <taxon>Panpulmonata</taxon>
        <taxon>Sacoglossa</taxon>
        <taxon>Placobranchoidea</taxon>
        <taxon>Plakobranchidae</taxon>
        <taxon>Plakobranchus</taxon>
    </lineage>
</organism>
<feature type="region of interest" description="Disordered" evidence="1">
    <location>
        <begin position="187"/>
        <end position="209"/>
    </location>
</feature>
<dbReference type="AlphaFoldDB" id="A0AAV4B9V2"/>
<sequence length="281" mass="30619">MATIMTNSRPSSGRLVSYPLVPAAHLTTHSLVPLSPRLPFPTSPAMPDRRARLKRLNMSLTSRESAVPDTEDPGSLPEDARLSKRATLRERRGHGYRSASSTRGRANPNSEIHGAKVGVGRTNEDPQISDGATVGVGDGDHQRLHPYINVMDTSFDDTASVYSSGGMPTAPKLRHRNIVTSRQHRGIDDAPGVVEGHQRRRPNHSRHGGEVRERIRLPDINIRQTVSSPQPQGIFMTSLAYDVISSFQTPGQGAGGGARTRKKRVPSDLREGLLFTVPLVT</sequence>
<dbReference type="EMBL" id="BLXT01004632">
    <property type="protein sequence ID" value="GFO15918.1"/>
    <property type="molecule type" value="Genomic_DNA"/>
</dbReference>
<keyword evidence="3" id="KW-1185">Reference proteome</keyword>
<feature type="compositionally biased region" description="Polar residues" evidence="1">
    <location>
        <begin position="98"/>
        <end position="110"/>
    </location>
</feature>